<dbReference type="InterPro" id="IPR027843">
    <property type="entry name" value="DUF4440"/>
</dbReference>
<dbReference type="GO" id="GO:0016853">
    <property type="term" value="F:isomerase activity"/>
    <property type="evidence" value="ECO:0007669"/>
    <property type="project" value="UniProtKB-KW"/>
</dbReference>
<dbReference type="Gene3D" id="3.10.450.50">
    <property type="match status" value="2"/>
</dbReference>
<feature type="domain" description="DUF4440" evidence="1">
    <location>
        <begin position="148"/>
        <end position="250"/>
    </location>
</feature>
<comment type="caution">
    <text evidence="2">The sequence shown here is derived from an EMBL/GenBank/DDBJ whole genome shotgun (WGS) entry which is preliminary data.</text>
</comment>
<dbReference type="Pfam" id="PF14534">
    <property type="entry name" value="DUF4440"/>
    <property type="match status" value="1"/>
</dbReference>
<dbReference type="RefSeq" id="WP_183775517.1">
    <property type="nucleotide sequence ID" value="NZ_JACIDK010000005.1"/>
</dbReference>
<protein>
    <submittedName>
        <fullName evidence="2">Ketosteroid isomerase-like protein</fullName>
    </submittedName>
</protein>
<proteinExistence type="predicted"/>
<name>A0A840A355_9CAUL</name>
<dbReference type="SUPFAM" id="SSF54427">
    <property type="entry name" value="NTF2-like"/>
    <property type="match status" value="2"/>
</dbReference>
<sequence length="263" mass="27707">MAEPDPSAVVAAERAFAADGLAHGIKRSFLAHSTPDAIVFAPDPTRVRDLYGSRPDKPHPPLVWWPLWAGISRSGDLGFTTGPSTFDGKENGWYFTVWARQPDGGWKWIYDGGSPSAHGAAAPQGSPPTYLPPATGPQTNAAAAMSAVQAAEADLATTAASDLAAAYRAALAPDARVTGSSSVPATTPTAVKAELDRRPPAIAFVPLGGRASTGGDLVWTYGEARWTEGPKDRRGHYVRIWQSRADGWRLVFDQILPVAGAPA</sequence>
<evidence type="ECO:0000259" key="1">
    <source>
        <dbReference type="Pfam" id="PF14534"/>
    </source>
</evidence>
<dbReference type="Proteomes" id="UP000530564">
    <property type="component" value="Unassembled WGS sequence"/>
</dbReference>
<keyword evidence="3" id="KW-1185">Reference proteome</keyword>
<reference evidence="2 3" key="1">
    <citation type="submission" date="2020-08" db="EMBL/GenBank/DDBJ databases">
        <title>Genomic Encyclopedia of Type Strains, Phase IV (KMG-IV): sequencing the most valuable type-strain genomes for metagenomic binning, comparative biology and taxonomic classification.</title>
        <authorList>
            <person name="Goeker M."/>
        </authorList>
    </citation>
    <scope>NUCLEOTIDE SEQUENCE [LARGE SCALE GENOMIC DNA]</scope>
    <source>
        <strain evidence="2 3">DSM 21793</strain>
    </source>
</reference>
<gene>
    <name evidence="2" type="ORF">GGQ61_003480</name>
</gene>
<organism evidence="2 3">
    <name type="scientific">Phenylobacterium haematophilum</name>
    <dbReference type="NCBI Taxonomy" id="98513"/>
    <lineage>
        <taxon>Bacteria</taxon>
        <taxon>Pseudomonadati</taxon>
        <taxon>Pseudomonadota</taxon>
        <taxon>Alphaproteobacteria</taxon>
        <taxon>Caulobacterales</taxon>
        <taxon>Caulobacteraceae</taxon>
        <taxon>Phenylobacterium</taxon>
    </lineage>
</organism>
<dbReference type="EMBL" id="JACIDK010000005">
    <property type="protein sequence ID" value="MBB3892744.1"/>
    <property type="molecule type" value="Genomic_DNA"/>
</dbReference>
<dbReference type="InterPro" id="IPR032710">
    <property type="entry name" value="NTF2-like_dom_sf"/>
</dbReference>
<keyword evidence="2" id="KW-0413">Isomerase</keyword>
<evidence type="ECO:0000313" key="2">
    <source>
        <dbReference type="EMBL" id="MBB3892744.1"/>
    </source>
</evidence>
<dbReference type="AlphaFoldDB" id="A0A840A355"/>
<accession>A0A840A355</accession>
<evidence type="ECO:0000313" key="3">
    <source>
        <dbReference type="Proteomes" id="UP000530564"/>
    </source>
</evidence>